<feature type="compositionally biased region" description="Polar residues" evidence="1">
    <location>
        <begin position="204"/>
        <end position="216"/>
    </location>
</feature>
<accession>A0A9D5H6P6</accession>
<evidence type="ECO:0000313" key="3">
    <source>
        <dbReference type="EMBL" id="KAJ0965177.1"/>
    </source>
</evidence>
<dbReference type="OrthoDB" id="787137at2759"/>
<feature type="region of interest" description="Disordered" evidence="1">
    <location>
        <begin position="193"/>
        <end position="216"/>
    </location>
</feature>
<feature type="domain" description="DUF7797" evidence="2">
    <location>
        <begin position="2"/>
        <end position="46"/>
    </location>
</feature>
<proteinExistence type="predicted"/>
<evidence type="ECO:0000259" key="2">
    <source>
        <dbReference type="Pfam" id="PF25073"/>
    </source>
</evidence>
<dbReference type="Proteomes" id="UP001085076">
    <property type="component" value="Miscellaneous, Linkage group lg08"/>
</dbReference>
<comment type="caution">
    <text evidence="3">The sequence shown here is derived from an EMBL/GenBank/DDBJ whole genome shotgun (WGS) entry which is preliminary data.</text>
</comment>
<sequence length="328" mass="35831">MRDLKRVAEIVMVLSTMGEMRAGGVPSAVEKSLVAEAREKLAKACEIVKPRDLFSREAVRVLVEDLGLNRSRDPMSGFRPPKTSIAEKLLLTKRKVPSSMSVAQASTERKSETSDSKINDQIPNGNSTFLVHASTTGSNLGDSVPDLKTDETKEIHDMDFSIQTKMEDGMCSGTTSDHSKEVTAVECVKLGPDRGSLDEKNETTRLSPSEMQKSNSESLLQMKAEDSSSLHDEIIKSSDIACPSNINDICKSICLAVYDSQFGKNLDVQISFEASADLHGASKSNMDESEELSKSCESSKGNADSENMKDDIDILLGRLQGEHWTMVM</sequence>
<feature type="compositionally biased region" description="Basic and acidic residues" evidence="1">
    <location>
        <begin position="193"/>
        <end position="203"/>
    </location>
</feature>
<reference evidence="3" key="1">
    <citation type="submission" date="2021-03" db="EMBL/GenBank/DDBJ databases">
        <authorList>
            <person name="Li Z."/>
            <person name="Yang C."/>
        </authorList>
    </citation>
    <scope>NUCLEOTIDE SEQUENCE</scope>
    <source>
        <strain evidence="3">Dzin_1.0</strain>
        <tissue evidence="3">Leaf</tissue>
    </source>
</reference>
<name>A0A9D5H6P6_9LILI</name>
<feature type="compositionally biased region" description="Basic and acidic residues" evidence="1">
    <location>
        <begin position="107"/>
        <end position="118"/>
    </location>
</feature>
<dbReference type="AlphaFoldDB" id="A0A9D5H6P6"/>
<feature type="region of interest" description="Disordered" evidence="1">
    <location>
        <begin position="96"/>
        <end position="125"/>
    </location>
</feature>
<dbReference type="Pfam" id="PF25073">
    <property type="entry name" value="DUF7797"/>
    <property type="match status" value="1"/>
</dbReference>
<protein>
    <recommendedName>
        <fullName evidence="2">DUF7797 domain-containing protein</fullName>
    </recommendedName>
</protein>
<gene>
    <name evidence="3" type="ORF">J5N97_026315</name>
</gene>
<dbReference type="InterPro" id="IPR056699">
    <property type="entry name" value="DUF7797"/>
</dbReference>
<dbReference type="PANTHER" id="PTHR47527">
    <property type="entry name" value="RING/FYVE/PHD ZINC FINGER SUPERFAMILY PROTEIN"/>
    <property type="match status" value="1"/>
</dbReference>
<dbReference type="EMBL" id="JAGGNH010000008">
    <property type="protein sequence ID" value="KAJ0965177.1"/>
    <property type="molecule type" value="Genomic_DNA"/>
</dbReference>
<feature type="region of interest" description="Disordered" evidence="1">
    <location>
        <begin position="281"/>
        <end position="307"/>
    </location>
</feature>
<evidence type="ECO:0000256" key="1">
    <source>
        <dbReference type="SAM" id="MobiDB-lite"/>
    </source>
</evidence>
<keyword evidence="4" id="KW-1185">Reference proteome</keyword>
<organism evidence="3 4">
    <name type="scientific">Dioscorea zingiberensis</name>
    <dbReference type="NCBI Taxonomy" id="325984"/>
    <lineage>
        <taxon>Eukaryota</taxon>
        <taxon>Viridiplantae</taxon>
        <taxon>Streptophyta</taxon>
        <taxon>Embryophyta</taxon>
        <taxon>Tracheophyta</taxon>
        <taxon>Spermatophyta</taxon>
        <taxon>Magnoliopsida</taxon>
        <taxon>Liliopsida</taxon>
        <taxon>Dioscoreales</taxon>
        <taxon>Dioscoreaceae</taxon>
        <taxon>Dioscorea</taxon>
    </lineage>
</organism>
<evidence type="ECO:0000313" key="4">
    <source>
        <dbReference type="Proteomes" id="UP001085076"/>
    </source>
</evidence>
<reference evidence="3" key="2">
    <citation type="journal article" date="2022" name="Hortic Res">
        <title>The genome of Dioscorea zingiberensis sheds light on the biosynthesis, origin and evolution of the medicinally important diosgenin saponins.</title>
        <authorList>
            <person name="Li Y."/>
            <person name="Tan C."/>
            <person name="Li Z."/>
            <person name="Guo J."/>
            <person name="Li S."/>
            <person name="Chen X."/>
            <person name="Wang C."/>
            <person name="Dai X."/>
            <person name="Yang H."/>
            <person name="Song W."/>
            <person name="Hou L."/>
            <person name="Xu J."/>
            <person name="Tong Z."/>
            <person name="Xu A."/>
            <person name="Yuan X."/>
            <person name="Wang W."/>
            <person name="Yang Q."/>
            <person name="Chen L."/>
            <person name="Sun Z."/>
            <person name="Wang K."/>
            <person name="Pan B."/>
            <person name="Chen J."/>
            <person name="Bao Y."/>
            <person name="Liu F."/>
            <person name="Qi X."/>
            <person name="Gang D.R."/>
            <person name="Wen J."/>
            <person name="Li J."/>
        </authorList>
    </citation>
    <scope>NUCLEOTIDE SEQUENCE</scope>
    <source>
        <strain evidence="3">Dzin_1.0</strain>
    </source>
</reference>
<dbReference type="PANTHER" id="PTHR47527:SF3">
    <property type="entry name" value="RING_FYVE_PHD ZINC FINGER SUPERFAMILY PROTEIN"/>
    <property type="match status" value="1"/>
</dbReference>